<evidence type="ECO:0000313" key="2">
    <source>
        <dbReference type="Proteomes" id="UP001154015"/>
    </source>
</evidence>
<proteinExistence type="predicted"/>
<organism evidence="1 2">
    <name type="scientific">Streptomyces globisporus</name>
    <dbReference type="NCBI Taxonomy" id="1908"/>
    <lineage>
        <taxon>Bacteria</taxon>
        <taxon>Bacillati</taxon>
        <taxon>Actinomycetota</taxon>
        <taxon>Actinomycetes</taxon>
        <taxon>Kitasatosporales</taxon>
        <taxon>Streptomycetaceae</taxon>
        <taxon>Streptomyces</taxon>
    </lineage>
</organism>
<evidence type="ECO:0000313" key="1">
    <source>
        <dbReference type="EMBL" id="CAH9418055.1"/>
    </source>
</evidence>
<dbReference type="EMBL" id="CAKXYP010000016">
    <property type="protein sequence ID" value="CAH9418055.1"/>
    <property type="molecule type" value="Genomic_DNA"/>
</dbReference>
<accession>A0ABM9H387</accession>
<dbReference type="Proteomes" id="UP001154015">
    <property type="component" value="Unassembled WGS sequence"/>
</dbReference>
<sequence>MVLMFFNERSCVSNATQDEARQAMLDFIKVCQAVWQIHRGTTLVSEVRLEDVEISPGYYLQQWRNEPANHDAWQFMRRTLQRKAPLSGVLPRPPEDQESEYRHEGDPVLGLAAAHLMKMLAVSLPTGPRWAAPWLKVDYEILDDDVLTTDSANVHHASEDAHVREHEDWIRTTAASATTSGVQLWEERDTLFPYLQFVPGVEQNLRELPGVAVANVRAELVRLNTAAENWKPGESEPSWAVKVVPESDTRIHMGLVDFTDLDGVKRTFSPHVRYQPHQGRIHFRLIAEEGRIRVGYVGRKRLTAGVPRNAR</sequence>
<protein>
    <submittedName>
        <fullName evidence="1">Uncharacterized protein</fullName>
    </submittedName>
</protein>
<reference evidence="1" key="1">
    <citation type="submission" date="2022-03" db="EMBL/GenBank/DDBJ databases">
        <authorList>
            <person name="Leyn A S."/>
        </authorList>
    </citation>
    <scope>NUCLEOTIDE SEQUENCE</scope>
    <source>
        <strain evidence="1">Streptomyces globisporus 4-3</strain>
    </source>
</reference>
<dbReference type="RefSeq" id="WP_318575182.1">
    <property type="nucleotide sequence ID" value="NZ_CAKXYP010000016.1"/>
</dbReference>
<keyword evidence="2" id="KW-1185">Reference proteome</keyword>
<name>A0ABM9H387_STRGL</name>
<comment type="caution">
    <text evidence="1">The sequence shown here is derived from an EMBL/GenBank/DDBJ whole genome shotgun (WGS) entry which is preliminary data.</text>
</comment>
<gene>
    <name evidence="1" type="ORF">SGL43_05103</name>
</gene>